<keyword evidence="4" id="KW-1185">Reference proteome</keyword>
<feature type="compositionally biased region" description="Low complexity" evidence="1">
    <location>
        <begin position="249"/>
        <end position="258"/>
    </location>
</feature>
<dbReference type="Proteomes" id="UP000267251">
    <property type="component" value="Unassembled WGS sequence"/>
</dbReference>
<feature type="region of interest" description="Disordered" evidence="1">
    <location>
        <begin position="395"/>
        <end position="419"/>
    </location>
</feature>
<feature type="compositionally biased region" description="Low complexity" evidence="1">
    <location>
        <begin position="308"/>
        <end position="323"/>
    </location>
</feature>
<evidence type="ECO:0000313" key="4">
    <source>
        <dbReference type="Proteomes" id="UP000267251"/>
    </source>
</evidence>
<dbReference type="AlphaFoldDB" id="A0A4P9Y795"/>
<feature type="compositionally biased region" description="Low complexity" evidence="1">
    <location>
        <begin position="112"/>
        <end position="147"/>
    </location>
</feature>
<feature type="compositionally biased region" description="Polar residues" evidence="1">
    <location>
        <begin position="368"/>
        <end position="379"/>
    </location>
</feature>
<gene>
    <name evidence="3" type="ORF">BJ684DRAFT_15891</name>
</gene>
<keyword evidence="2" id="KW-0732">Signal</keyword>
<feature type="compositionally biased region" description="Low complexity" evidence="1">
    <location>
        <begin position="345"/>
        <end position="367"/>
    </location>
</feature>
<evidence type="ECO:0000256" key="1">
    <source>
        <dbReference type="SAM" id="MobiDB-lite"/>
    </source>
</evidence>
<evidence type="ECO:0008006" key="5">
    <source>
        <dbReference type="Google" id="ProtNLM"/>
    </source>
</evidence>
<proteinExistence type="predicted"/>
<feature type="compositionally biased region" description="Basic and acidic residues" evidence="1">
    <location>
        <begin position="33"/>
        <end position="52"/>
    </location>
</feature>
<evidence type="ECO:0000313" key="3">
    <source>
        <dbReference type="EMBL" id="RKP13740.1"/>
    </source>
</evidence>
<protein>
    <recommendedName>
        <fullName evidence="5">Ig-like domain-containing protein</fullName>
    </recommendedName>
</protein>
<feature type="compositionally biased region" description="Polar residues" evidence="1">
    <location>
        <begin position="89"/>
        <end position="100"/>
    </location>
</feature>
<organism evidence="3 4">
    <name type="scientific">Piptocephalis cylindrospora</name>
    <dbReference type="NCBI Taxonomy" id="1907219"/>
    <lineage>
        <taxon>Eukaryota</taxon>
        <taxon>Fungi</taxon>
        <taxon>Fungi incertae sedis</taxon>
        <taxon>Zoopagomycota</taxon>
        <taxon>Zoopagomycotina</taxon>
        <taxon>Zoopagomycetes</taxon>
        <taxon>Zoopagales</taxon>
        <taxon>Piptocephalidaceae</taxon>
        <taxon>Piptocephalis</taxon>
    </lineage>
</organism>
<feature type="compositionally biased region" description="Basic and acidic residues" evidence="1">
    <location>
        <begin position="396"/>
        <end position="408"/>
    </location>
</feature>
<feature type="region of interest" description="Disordered" evidence="1">
    <location>
        <begin position="112"/>
        <end position="379"/>
    </location>
</feature>
<feature type="compositionally biased region" description="Polar residues" evidence="1">
    <location>
        <begin position="63"/>
        <end position="81"/>
    </location>
</feature>
<dbReference type="EMBL" id="KZ987954">
    <property type="protein sequence ID" value="RKP13740.1"/>
    <property type="molecule type" value="Genomic_DNA"/>
</dbReference>
<feature type="compositionally biased region" description="Basic and acidic residues" evidence="1">
    <location>
        <begin position="159"/>
        <end position="170"/>
    </location>
</feature>
<feature type="signal peptide" evidence="2">
    <location>
        <begin position="1"/>
        <end position="24"/>
    </location>
</feature>
<feature type="region of interest" description="Disordered" evidence="1">
    <location>
        <begin position="27"/>
        <end position="100"/>
    </location>
</feature>
<name>A0A4P9Y795_9FUNG</name>
<feature type="compositionally biased region" description="Gly residues" evidence="1">
    <location>
        <begin position="409"/>
        <end position="419"/>
    </location>
</feature>
<feature type="chain" id="PRO_5020569465" description="Ig-like domain-containing protein" evidence="2">
    <location>
        <begin position="25"/>
        <end position="419"/>
    </location>
</feature>
<reference evidence="4" key="1">
    <citation type="journal article" date="2018" name="Nat. Microbiol.">
        <title>Leveraging single-cell genomics to expand the fungal tree of life.</title>
        <authorList>
            <person name="Ahrendt S.R."/>
            <person name="Quandt C.A."/>
            <person name="Ciobanu D."/>
            <person name="Clum A."/>
            <person name="Salamov A."/>
            <person name="Andreopoulos B."/>
            <person name="Cheng J.F."/>
            <person name="Woyke T."/>
            <person name="Pelin A."/>
            <person name="Henrissat B."/>
            <person name="Reynolds N.K."/>
            <person name="Benny G.L."/>
            <person name="Smith M.E."/>
            <person name="James T.Y."/>
            <person name="Grigoriev I.V."/>
        </authorList>
    </citation>
    <scope>NUCLEOTIDE SEQUENCE [LARGE SCALE GENOMIC DNA]</scope>
</reference>
<accession>A0A4P9Y795</accession>
<evidence type="ECO:0000256" key="2">
    <source>
        <dbReference type="SAM" id="SignalP"/>
    </source>
</evidence>
<feature type="compositionally biased region" description="Polar residues" evidence="1">
    <location>
        <begin position="273"/>
        <end position="293"/>
    </location>
</feature>
<sequence length="419" mass="44167">MKIHALLLLSVLLLPILMAPSVESTPMGLIDKITGKGKEKEKKKEKEKEKGKSRLQKIFSREGASTSASLPLKPNYSSSSKALPDLPQYASTSNAGSSAFSNLGKQLHQLNSLTQSSSVRRSKSQQLSPSAPRRRASTASNASSNQSIGDTLVGSPTVESRRKGANELFRDGIPSSPYHEPTSPRDPSAPPFSKLNMDSRVSSRGRQSSSGGSSIELAVPKQATTVKKATAKPLTINTKTKSKLRSPRRSTSTTSFSSDAATNGNDTPRPRTDSSSSAHSKDYYTSSGISSVGPSKRETSTSIIRSASMSRGPSSQSTSSISSTGAVMNGPSAKSYLYSNPVTPTSKSAATTSKASSASMLKSLSNSRQQQGKRSVMCNTATSYSLEPVAWMQQDGRIDISDKQRGEKTGGGSGNGGCP</sequence>
<feature type="compositionally biased region" description="Low complexity" evidence="1">
    <location>
        <begin position="199"/>
        <end position="239"/>
    </location>
</feature>